<evidence type="ECO:0000256" key="5">
    <source>
        <dbReference type="SAM" id="Phobius"/>
    </source>
</evidence>
<evidence type="ECO:0000256" key="4">
    <source>
        <dbReference type="ARBA" id="ARBA00023180"/>
    </source>
</evidence>
<reference evidence="7" key="1">
    <citation type="submission" date="2023-05" db="EMBL/GenBank/DDBJ databases">
        <authorList>
            <person name="Huff M."/>
        </authorList>
    </citation>
    <scope>NUCLEOTIDE SEQUENCE</scope>
</reference>
<dbReference type="CDD" id="cd01837">
    <property type="entry name" value="SGNH_plant_lipase_like"/>
    <property type="match status" value="1"/>
</dbReference>
<keyword evidence="8" id="KW-1185">Reference proteome</keyword>
<feature type="signal peptide" evidence="6">
    <location>
        <begin position="1"/>
        <end position="27"/>
    </location>
</feature>
<evidence type="ECO:0008006" key="9">
    <source>
        <dbReference type="Google" id="ProtNLM"/>
    </source>
</evidence>
<dbReference type="Gene3D" id="3.40.50.1110">
    <property type="entry name" value="SGNH hydrolase"/>
    <property type="match status" value="1"/>
</dbReference>
<dbReference type="EMBL" id="OU503045">
    <property type="protein sequence ID" value="CAI9768899.1"/>
    <property type="molecule type" value="Genomic_DNA"/>
</dbReference>
<dbReference type="PANTHER" id="PTHR22835:SF275">
    <property type="entry name" value="OS01G0331100 PROTEIN"/>
    <property type="match status" value="1"/>
</dbReference>
<dbReference type="PANTHER" id="PTHR22835">
    <property type="entry name" value="ZINC FINGER FYVE DOMAIN CONTAINING PROTEIN"/>
    <property type="match status" value="1"/>
</dbReference>
<dbReference type="Proteomes" id="UP000834106">
    <property type="component" value="Chromosome 10"/>
</dbReference>
<keyword evidence="3" id="KW-0378">Hydrolase</keyword>
<evidence type="ECO:0000256" key="6">
    <source>
        <dbReference type="SAM" id="SignalP"/>
    </source>
</evidence>
<protein>
    <recommendedName>
        <fullName evidence="9">GDSL esterase/lipase</fullName>
    </recommendedName>
</protein>
<comment type="similarity">
    <text evidence="1">Belongs to the 'GDSL' lipolytic enzyme family.</text>
</comment>
<evidence type="ECO:0000256" key="1">
    <source>
        <dbReference type="ARBA" id="ARBA00008668"/>
    </source>
</evidence>
<keyword evidence="5" id="KW-1133">Transmembrane helix</keyword>
<feature type="chain" id="PRO_5042013368" description="GDSL esterase/lipase" evidence="6">
    <location>
        <begin position="28"/>
        <end position="467"/>
    </location>
</feature>
<evidence type="ECO:0000313" key="8">
    <source>
        <dbReference type="Proteomes" id="UP000834106"/>
    </source>
</evidence>
<dbReference type="InterPro" id="IPR035669">
    <property type="entry name" value="SGNH_plant_lipase-like"/>
</dbReference>
<evidence type="ECO:0000313" key="7">
    <source>
        <dbReference type="EMBL" id="CAI9768899.1"/>
    </source>
</evidence>
<keyword evidence="4" id="KW-0325">Glycoprotein</keyword>
<dbReference type="AlphaFoldDB" id="A0AAD1ZGE7"/>
<accession>A0AAD1ZGE7</accession>
<proteinExistence type="inferred from homology"/>
<gene>
    <name evidence="7" type="ORF">FPE_LOCUS17391</name>
</gene>
<keyword evidence="5" id="KW-0472">Membrane</keyword>
<feature type="transmembrane region" description="Helical" evidence="5">
    <location>
        <begin position="363"/>
        <end position="386"/>
    </location>
</feature>
<keyword evidence="2 6" id="KW-0732">Signal</keyword>
<name>A0AAD1ZGE7_9LAMI</name>
<evidence type="ECO:0000256" key="3">
    <source>
        <dbReference type="ARBA" id="ARBA00022801"/>
    </source>
</evidence>
<dbReference type="Pfam" id="PF00657">
    <property type="entry name" value="Lipase_GDSL"/>
    <property type="match status" value="1"/>
</dbReference>
<evidence type="ECO:0000256" key="2">
    <source>
        <dbReference type="ARBA" id="ARBA00022729"/>
    </source>
</evidence>
<sequence>MNFSTVNNFTAIFLCILLSSLSNPVRSLCKKPPIIFNFGDSNSDTGGLVGGLGIPIKFPNGRAFFGRSSGRLCDGRLIIDFLCQSINTSFLNAYLDSLGSTFSNGANFAVAGSATLPKYVAFSLNIQVLQFLHFKTRSAELVAAGFRLSIGDASFNDALYMIDIGQNDLADSFAKNLSYVQVVKKIPIILQEIKIAIKELYNQGGKKFWVHNTGPFGCLPKKLALVKHTSEDLDPFGCISSYNIIAKLFNGGLGQLCQELRSELKDATIVYVDIYAIKYDLIANSSKYGFSNPLMACCGSGGPPYNYDSSISCDRPEACNYFAWVDLPPYPRYKTVIYELIRKANNNQQQELKMRKMLNVHQIGFWVLMICLDAGFLGSFIEIGTVKSKNSNSKKKFAEVGDYGKRIRASFWETLKSYGSEPPENWSPPPPTSGNGLSVHTPPDLLLPLASILFGHQVMGAMVAVEN</sequence>
<dbReference type="InterPro" id="IPR001087">
    <property type="entry name" value="GDSL"/>
</dbReference>
<organism evidence="7 8">
    <name type="scientific">Fraxinus pennsylvanica</name>
    <dbReference type="NCBI Taxonomy" id="56036"/>
    <lineage>
        <taxon>Eukaryota</taxon>
        <taxon>Viridiplantae</taxon>
        <taxon>Streptophyta</taxon>
        <taxon>Embryophyta</taxon>
        <taxon>Tracheophyta</taxon>
        <taxon>Spermatophyta</taxon>
        <taxon>Magnoliopsida</taxon>
        <taxon>eudicotyledons</taxon>
        <taxon>Gunneridae</taxon>
        <taxon>Pentapetalae</taxon>
        <taxon>asterids</taxon>
        <taxon>lamiids</taxon>
        <taxon>Lamiales</taxon>
        <taxon>Oleaceae</taxon>
        <taxon>Oleeae</taxon>
        <taxon>Fraxinus</taxon>
    </lineage>
</organism>
<keyword evidence="5" id="KW-0812">Transmembrane</keyword>
<dbReference type="GO" id="GO:0016788">
    <property type="term" value="F:hydrolase activity, acting on ester bonds"/>
    <property type="evidence" value="ECO:0007669"/>
    <property type="project" value="InterPro"/>
</dbReference>
<dbReference type="InterPro" id="IPR036514">
    <property type="entry name" value="SGNH_hydro_sf"/>
</dbReference>